<protein>
    <submittedName>
        <fullName evidence="1">Uncharacterized protein</fullName>
    </submittedName>
</protein>
<evidence type="ECO:0000313" key="2">
    <source>
        <dbReference type="Proteomes" id="UP000578112"/>
    </source>
</evidence>
<dbReference type="Proteomes" id="UP000578112">
    <property type="component" value="Unassembled WGS sequence"/>
</dbReference>
<keyword evidence="2" id="KW-1185">Reference proteome</keyword>
<evidence type="ECO:0000313" key="1">
    <source>
        <dbReference type="EMBL" id="MBB4763448.1"/>
    </source>
</evidence>
<proteinExistence type="predicted"/>
<gene>
    <name evidence="1" type="ORF">BJ971_004004</name>
</gene>
<dbReference type="RefSeq" id="WP_184994768.1">
    <property type="nucleotide sequence ID" value="NZ_BOMK01000010.1"/>
</dbReference>
<reference evidence="1 2" key="1">
    <citation type="submission" date="2020-08" db="EMBL/GenBank/DDBJ databases">
        <title>Sequencing the genomes of 1000 actinobacteria strains.</title>
        <authorList>
            <person name="Klenk H.-P."/>
        </authorList>
    </citation>
    <scope>NUCLEOTIDE SEQUENCE [LARGE SCALE GENOMIC DNA]</scope>
    <source>
        <strain evidence="1 2">DSM 43149</strain>
    </source>
</reference>
<organism evidence="1 2">
    <name type="scientific">Actinoplanes digitatis</name>
    <dbReference type="NCBI Taxonomy" id="1868"/>
    <lineage>
        <taxon>Bacteria</taxon>
        <taxon>Bacillati</taxon>
        <taxon>Actinomycetota</taxon>
        <taxon>Actinomycetes</taxon>
        <taxon>Micromonosporales</taxon>
        <taxon>Micromonosporaceae</taxon>
        <taxon>Actinoplanes</taxon>
    </lineage>
</organism>
<dbReference type="AlphaFoldDB" id="A0A7W7MQQ5"/>
<accession>A0A7W7MQQ5</accession>
<sequence>MGVLVDYFAASATELDRVDLSEGPAGAGWPHVDCKVWLDGLADLVAS</sequence>
<comment type="caution">
    <text evidence="1">The sequence shown here is derived from an EMBL/GenBank/DDBJ whole genome shotgun (WGS) entry which is preliminary data.</text>
</comment>
<name>A0A7W7MQQ5_9ACTN</name>
<dbReference type="EMBL" id="JACHNH010000001">
    <property type="protein sequence ID" value="MBB4763448.1"/>
    <property type="molecule type" value="Genomic_DNA"/>
</dbReference>